<accession>A0A8J7RGV7</accession>
<keyword evidence="2" id="KW-0812">Transmembrane</keyword>
<evidence type="ECO:0000256" key="2">
    <source>
        <dbReference type="SAM" id="Phobius"/>
    </source>
</evidence>
<feature type="transmembrane region" description="Helical" evidence="2">
    <location>
        <begin position="146"/>
        <end position="167"/>
    </location>
</feature>
<evidence type="ECO:0000313" key="3">
    <source>
        <dbReference type="EMBL" id="MBP2202169.1"/>
    </source>
</evidence>
<sequence length="177" mass="20516">MHLMKQVKTLFLITILFSIIANTYGAPILATNTTNNVSNTIVYDGNIVAGYNAYIAELKRNCTELNKTIQKKDKLLGEYIGYKKENIILNDNITDLENTIYTLRAELETANGKNKEYRTMFEEIITQQGENSKDMLRQEHNDYLGWINRVFWSFFVVVLSIFAILMYSNRADKRHKA</sequence>
<keyword evidence="1" id="KW-0175">Coiled coil</keyword>
<dbReference type="AlphaFoldDB" id="A0A8J7RGV7"/>
<evidence type="ECO:0000256" key="1">
    <source>
        <dbReference type="SAM" id="Coils"/>
    </source>
</evidence>
<gene>
    <name evidence="3" type="ORF">J3E07_001610</name>
</gene>
<name>A0A8J7RGV7_METVO</name>
<keyword evidence="2" id="KW-1133">Transmembrane helix</keyword>
<proteinExistence type="predicted"/>
<keyword evidence="2" id="KW-0472">Membrane</keyword>
<comment type="caution">
    <text evidence="3">The sequence shown here is derived from an EMBL/GenBank/DDBJ whole genome shotgun (WGS) entry which is preliminary data.</text>
</comment>
<organism evidence="3 4">
    <name type="scientific">Methanococcus voltae</name>
    <dbReference type="NCBI Taxonomy" id="2188"/>
    <lineage>
        <taxon>Archaea</taxon>
        <taxon>Methanobacteriati</taxon>
        <taxon>Methanobacteriota</taxon>
        <taxon>Methanomada group</taxon>
        <taxon>Methanococci</taxon>
        <taxon>Methanococcales</taxon>
        <taxon>Methanococcaceae</taxon>
        <taxon>Methanococcus</taxon>
    </lineage>
</organism>
<dbReference type="RefSeq" id="WP_209591687.1">
    <property type="nucleotide sequence ID" value="NZ_JAGGMV010000008.1"/>
</dbReference>
<protein>
    <submittedName>
        <fullName evidence="3">Uncharacterized protein</fullName>
    </submittedName>
</protein>
<feature type="coiled-coil region" evidence="1">
    <location>
        <begin position="55"/>
        <end position="113"/>
    </location>
</feature>
<reference evidence="3" key="1">
    <citation type="submission" date="2021-03" db="EMBL/GenBank/DDBJ databases">
        <title>Genomic Encyclopedia of Type Strains, Phase IV (KMG-V): Genome sequencing to study the core and pangenomes of soil and plant-associated prokaryotes.</title>
        <authorList>
            <person name="Whitman W."/>
        </authorList>
    </citation>
    <scope>NUCLEOTIDE SEQUENCE</scope>
    <source>
        <strain evidence="3">C4</strain>
    </source>
</reference>
<dbReference type="Proteomes" id="UP000740329">
    <property type="component" value="Unassembled WGS sequence"/>
</dbReference>
<dbReference type="EMBL" id="JAGGMV010000008">
    <property type="protein sequence ID" value="MBP2202169.1"/>
    <property type="molecule type" value="Genomic_DNA"/>
</dbReference>
<evidence type="ECO:0000313" key="4">
    <source>
        <dbReference type="Proteomes" id="UP000740329"/>
    </source>
</evidence>